<evidence type="ECO:0000256" key="2">
    <source>
        <dbReference type="SAM" id="Phobius"/>
    </source>
</evidence>
<keyword evidence="2" id="KW-0472">Membrane</keyword>
<gene>
    <name evidence="3" type="ORF">MCOR_28771</name>
</gene>
<dbReference type="InterPro" id="IPR013762">
    <property type="entry name" value="Integrase-like_cat_sf"/>
</dbReference>
<dbReference type="OrthoDB" id="6090063at2759"/>
<dbReference type="AlphaFoldDB" id="A0A6J8CGE3"/>
<evidence type="ECO:0000313" key="3">
    <source>
        <dbReference type="EMBL" id="CAC5393960.1"/>
    </source>
</evidence>
<dbReference type="PANTHER" id="PTHR35617:SF3">
    <property type="entry name" value="CORE-BINDING (CB) DOMAIN-CONTAINING PROTEIN"/>
    <property type="match status" value="1"/>
</dbReference>
<dbReference type="GO" id="GO:0006310">
    <property type="term" value="P:DNA recombination"/>
    <property type="evidence" value="ECO:0007669"/>
    <property type="project" value="UniProtKB-KW"/>
</dbReference>
<evidence type="ECO:0008006" key="5">
    <source>
        <dbReference type="Google" id="ProtNLM"/>
    </source>
</evidence>
<keyword evidence="2" id="KW-1133">Transmembrane helix</keyword>
<organism evidence="3 4">
    <name type="scientific">Mytilus coruscus</name>
    <name type="common">Sea mussel</name>
    <dbReference type="NCBI Taxonomy" id="42192"/>
    <lineage>
        <taxon>Eukaryota</taxon>
        <taxon>Metazoa</taxon>
        <taxon>Spiralia</taxon>
        <taxon>Lophotrochozoa</taxon>
        <taxon>Mollusca</taxon>
        <taxon>Bivalvia</taxon>
        <taxon>Autobranchia</taxon>
        <taxon>Pteriomorphia</taxon>
        <taxon>Mytilida</taxon>
        <taxon>Mytiloidea</taxon>
        <taxon>Mytilidae</taxon>
        <taxon>Mytilinae</taxon>
        <taxon>Mytilus</taxon>
    </lineage>
</organism>
<dbReference type="InterPro" id="IPR043502">
    <property type="entry name" value="DNA/RNA_pol_sf"/>
</dbReference>
<keyword evidence="2" id="KW-0812">Transmembrane</keyword>
<accession>A0A6J8CGE3</accession>
<dbReference type="GO" id="GO:0003677">
    <property type="term" value="F:DNA binding"/>
    <property type="evidence" value="ECO:0007669"/>
    <property type="project" value="InterPro"/>
</dbReference>
<name>A0A6J8CGE3_MYTCO</name>
<dbReference type="Gene3D" id="1.10.443.10">
    <property type="entry name" value="Intergrase catalytic core"/>
    <property type="match status" value="1"/>
</dbReference>
<dbReference type="Gene3D" id="3.10.10.10">
    <property type="entry name" value="HIV Type 1 Reverse Transcriptase, subunit A, domain 1"/>
    <property type="match status" value="1"/>
</dbReference>
<evidence type="ECO:0000313" key="4">
    <source>
        <dbReference type="Proteomes" id="UP000507470"/>
    </source>
</evidence>
<reference evidence="3 4" key="1">
    <citation type="submission" date="2020-06" db="EMBL/GenBank/DDBJ databases">
        <authorList>
            <person name="Li R."/>
            <person name="Bekaert M."/>
        </authorList>
    </citation>
    <scope>NUCLEOTIDE SEQUENCE [LARGE SCALE GENOMIC DNA]</scope>
    <source>
        <strain evidence="4">wild</strain>
    </source>
</reference>
<sequence length="399" mass="45299">MINQEIVSLLDKKAICQISQSQEYFLSHLFLVEKKGGGHRPVINLKQLNNYLVYNHFKWKGFIQEKRLNPKIRLDDQNRSDGRVFDCPSVKTTSKISPVPMAGKDLSISGTSPWNFSRPNSIHKIDESPSKFSEYSSSGLLGRYLNNEPIKREMSVRSTTNSKASQKFRISNKQKEISFCPISTNAFSRIPSELGRKKSRAESDFQLQFQTGPVSKRAKRIRMVDAPVNSLEWKGLCPKDNFKSCVVDCLQAYLNRSADFRLKDKSKPNSLFRTLVKPHKGASSNTVANWIKDNTKLAGIDTVKFKAHSIRGSSTCKAKCQGVSITEILKIADWSNALTFKNFYFRPSLEDSDQFSKKVLSLPSGMLVIMINALNVQCYILSVFLTYNCRFHEDAKRPI</sequence>
<dbReference type="PANTHER" id="PTHR35617">
    <property type="entry name" value="PHAGE_INTEGRASE DOMAIN-CONTAINING PROTEIN"/>
    <property type="match status" value="1"/>
</dbReference>
<dbReference type="InterPro" id="IPR011010">
    <property type="entry name" value="DNA_brk_join_enz"/>
</dbReference>
<dbReference type="Proteomes" id="UP000507470">
    <property type="component" value="Unassembled WGS sequence"/>
</dbReference>
<keyword evidence="4" id="KW-1185">Reference proteome</keyword>
<dbReference type="SUPFAM" id="SSF56672">
    <property type="entry name" value="DNA/RNA polymerases"/>
    <property type="match status" value="1"/>
</dbReference>
<proteinExistence type="predicted"/>
<protein>
    <recommendedName>
        <fullName evidence="5">Tyr recombinase domain-containing protein</fullName>
    </recommendedName>
</protein>
<keyword evidence="1" id="KW-0233">DNA recombination</keyword>
<dbReference type="GO" id="GO:0015074">
    <property type="term" value="P:DNA integration"/>
    <property type="evidence" value="ECO:0007669"/>
    <property type="project" value="InterPro"/>
</dbReference>
<dbReference type="EMBL" id="CACVKT020005242">
    <property type="protein sequence ID" value="CAC5393960.1"/>
    <property type="molecule type" value="Genomic_DNA"/>
</dbReference>
<evidence type="ECO:0000256" key="1">
    <source>
        <dbReference type="ARBA" id="ARBA00023172"/>
    </source>
</evidence>
<dbReference type="SUPFAM" id="SSF56349">
    <property type="entry name" value="DNA breaking-rejoining enzymes"/>
    <property type="match status" value="1"/>
</dbReference>
<feature type="transmembrane region" description="Helical" evidence="2">
    <location>
        <begin position="365"/>
        <end position="387"/>
    </location>
</feature>